<organism evidence="1 2">
    <name type="scientific">Sphaerodactylus townsendi</name>
    <dbReference type="NCBI Taxonomy" id="933632"/>
    <lineage>
        <taxon>Eukaryota</taxon>
        <taxon>Metazoa</taxon>
        <taxon>Chordata</taxon>
        <taxon>Craniata</taxon>
        <taxon>Vertebrata</taxon>
        <taxon>Euteleostomi</taxon>
        <taxon>Lepidosauria</taxon>
        <taxon>Squamata</taxon>
        <taxon>Bifurcata</taxon>
        <taxon>Gekkota</taxon>
        <taxon>Sphaerodactylidae</taxon>
        <taxon>Sphaerodactylus</taxon>
    </lineage>
</organism>
<name>A0ACB8E701_9SAUR</name>
<sequence length="145" mass="16587">MAVINGSLLDINTNDSELLCKLVSGKNPFYCRNRTHRFKDLDQTVRILLYSLIFLLSVLGNTLVIIVLIRNKRMRTVTNIFLLSLAISDLMLCFFCMPFTFIPNILQDFIFGRTLCKITSYFMGTPRWIILGSSFAITDLTGETM</sequence>
<dbReference type="EMBL" id="CM037623">
    <property type="protein sequence ID" value="KAH7988095.1"/>
    <property type="molecule type" value="Genomic_DNA"/>
</dbReference>
<protein>
    <submittedName>
        <fullName evidence="1">Uncharacterized protein</fullName>
    </submittedName>
</protein>
<gene>
    <name evidence="1" type="ORF">K3G42_005977</name>
</gene>
<accession>A0ACB8E701</accession>
<dbReference type="Proteomes" id="UP000827872">
    <property type="component" value="Linkage Group LG10"/>
</dbReference>
<keyword evidence="2" id="KW-1185">Reference proteome</keyword>
<evidence type="ECO:0000313" key="2">
    <source>
        <dbReference type="Proteomes" id="UP000827872"/>
    </source>
</evidence>
<evidence type="ECO:0000313" key="1">
    <source>
        <dbReference type="EMBL" id="KAH7988095.1"/>
    </source>
</evidence>
<proteinExistence type="predicted"/>
<reference evidence="1" key="1">
    <citation type="submission" date="2021-08" db="EMBL/GenBank/DDBJ databases">
        <title>The first chromosome-level gecko genome reveals the dynamic sex chromosomes of Neotropical dwarf geckos (Sphaerodactylidae: Sphaerodactylus).</title>
        <authorList>
            <person name="Pinto B.J."/>
            <person name="Keating S.E."/>
            <person name="Gamble T."/>
        </authorList>
    </citation>
    <scope>NUCLEOTIDE SEQUENCE</scope>
    <source>
        <strain evidence="1">TG3544</strain>
    </source>
</reference>
<comment type="caution">
    <text evidence="1">The sequence shown here is derived from an EMBL/GenBank/DDBJ whole genome shotgun (WGS) entry which is preliminary data.</text>
</comment>